<dbReference type="NCBIfam" id="NF047843">
    <property type="entry name" value="MST_Rv0443"/>
    <property type="match status" value="1"/>
</dbReference>
<evidence type="ECO:0000313" key="1">
    <source>
        <dbReference type="EMBL" id="RNL79769.1"/>
    </source>
</evidence>
<dbReference type="Gene3D" id="1.20.120.450">
    <property type="entry name" value="dinb family like domain"/>
    <property type="match status" value="1"/>
</dbReference>
<reference evidence="1 2" key="1">
    <citation type="submission" date="2018-11" db="EMBL/GenBank/DDBJ databases">
        <authorList>
            <person name="Li F."/>
        </authorList>
    </citation>
    <scope>NUCLEOTIDE SEQUENCE [LARGE SCALE GENOMIC DNA]</scope>
    <source>
        <strain evidence="1 2">KIS18-7</strain>
    </source>
</reference>
<dbReference type="AlphaFoldDB" id="A0A3N0DVX7"/>
<comment type="caution">
    <text evidence="1">The sequence shown here is derived from an EMBL/GenBank/DDBJ whole genome shotgun (WGS) entry which is preliminary data.</text>
</comment>
<proteinExistence type="predicted"/>
<dbReference type="Pfam" id="PF04978">
    <property type="entry name" value="MST"/>
    <property type="match status" value="1"/>
</dbReference>
<name>A0A3N0DVX7_9ACTN</name>
<dbReference type="InterPro" id="IPR034660">
    <property type="entry name" value="DinB/YfiT-like"/>
</dbReference>
<dbReference type="SUPFAM" id="SSF109854">
    <property type="entry name" value="DinB/YfiT-like putative metalloenzymes"/>
    <property type="match status" value="1"/>
</dbReference>
<sequence>MDVGEVYLEALGRVTEQVPQIVDGLGIDDLAWRPDPGANSIAWLLWHLTRVADEYSAVYAGTEARWVAGGWYDRFGLPFGPEAHGYGQTAEEVAQVRVAGDLLAGYYAEVEPVLTGYLGTLGPAALDEVVDADYDPPVTLGVRMVSIVDDMVQHVAQAAYLRGILDRR</sequence>
<dbReference type="EMBL" id="RJSG01000002">
    <property type="protein sequence ID" value="RNL79769.1"/>
    <property type="molecule type" value="Genomic_DNA"/>
</dbReference>
<dbReference type="RefSeq" id="WP_123234273.1">
    <property type="nucleotide sequence ID" value="NZ_RJSG01000002.1"/>
</dbReference>
<accession>A0A3N0DVX7</accession>
<dbReference type="Proteomes" id="UP000277094">
    <property type="component" value="Unassembled WGS sequence"/>
</dbReference>
<protein>
    <submittedName>
        <fullName evidence="1">DUF664 domain-containing protein</fullName>
    </submittedName>
</protein>
<gene>
    <name evidence="1" type="ORF">EFL95_12510</name>
</gene>
<keyword evidence="2" id="KW-1185">Reference proteome</keyword>
<organism evidence="1 2">
    <name type="scientific">Nocardioides marmorisolisilvae</name>
    <dbReference type="NCBI Taxonomy" id="1542737"/>
    <lineage>
        <taxon>Bacteria</taxon>
        <taxon>Bacillati</taxon>
        <taxon>Actinomycetota</taxon>
        <taxon>Actinomycetes</taxon>
        <taxon>Propionibacteriales</taxon>
        <taxon>Nocardioidaceae</taxon>
        <taxon>Nocardioides</taxon>
    </lineage>
</organism>
<evidence type="ECO:0000313" key="2">
    <source>
        <dbReference type="Proteomes" id="UP000277094"/>
    </source>
</evidence>
<dbReference type="InterPro" id="IPR007061">
    <property type="entry name" value="MST-like"/>
</dbReference>
<dbReference type="OrthoDB" id="2363925at2"/>